<feature type="compositionally biased region" description="Acidic residues" evidence="2">
    <location>
        <begin position="1104"/>
        <end position="1127"/>
    </location>
</feature>
<organism evidence="4 5">
    <name type="scientific">Astrephomene gubernaculifera</name>
    <dbReference type="NCBI Taxonomy" id="47775"/>
    <lineage>
        <taxon>Eukaryota</taxon>
        <taxon>Viridiplantae</taxon>
        <taxon>Chlorophyta</taxon>
        <taxon>core chlorophytes</taxon>
        <taxon>Chlorophyceae</taxon>
        <taxon>CS clade</taxon>
        <taxon>Chlamydomonadales</taxon>
        <taxon>Astrephomenaceae</taxon>
        <taxon>Astrephomene</taxon>
    </lineage>
</organism>
<keyword evidence="5" id="KW-1185">Reference proteome</keyword>
<gene>
    <name evidence="4" type="ORF">Agub_g7807</name>
</gene>
<dbReference type="PANTHER" id="PTHR24216:SF65">
    <property type="entry name" value="PAXILLIN-LIKE PROTEIN 1"/>
    <property type="match status" value="1"/>
</dbReference>
<evidence type="ECO:0000256" key="2">
    <source>
        <dbReference type="SAM" id="MobiDB-lite"/>
    </source>
</evidence>
<dbReference type="Pfam" id="PF01926">
    <property type="entry name" value="MMR_HSR1"/>
    <property type="match status" value="1"/>
</dbReference>
<evidence type="ECO:0000313" key="4">
    <source>
        <dbReference type="EMBL" id="GFR46255.1"/>
    </source>
</evidence>
<feature type="compositionally biased region" description="Low complexity" evidence="2">
    <location>
        <begin position="54"/>
        <end position="70"/>
    </location>
</feature>
<dbReference type="PANTHER" id="PTHR24216">
    <property type="entry name" value="PAXILLIN-RELATED"/>
    <property type="match status" value="1"/>
</dbReference>
<feature type="compositionally biased region" description="Low complexity" evidence="2">
    <location>
        <begin position="217"/>
        <end position="251"/>
    </location>
</feature>
<dbReference type="InterPro" id="IPR027417">
    <property type="entry name" value="P-loop_NTPase"/>
</dbReference>
<reference evidence="4 5" key="1">
    <citation type="journal article" date="2021" name="Sci. Rep.">
        <title>Genome sequencing of the multicellular alga Astrephomene provides insights into convergent evolution of germ-soma differentiation.</title>
        <authorList>
            <person name="Yamashita S."/>
            <person name="Yamamoto K."/>
            <person name="Matsuzaki R."/>
            <person name="Suzuki S."/>
            <person name="Yamaguchi H."/>
            <person name="Hirooka S."/>
            <person name="Minakuchi Y."/>
            <person name="Miyagishima S."/>
            <person name="Kawachi M."/>
            <person name="Toyoda A."/>
            <person name="Nozaki H."/>
        </authorList>
    </citation>
    <scope>NUCLEOTIDE SEQUENCE [LARGE SCALE GENOMIC DNA]</scope>
    <source>
        <strain evidence="4 5">NIES-4017</strain>
    </source>
</reference>
<evidence type="ECO:0000313" key="5">
    <source>
        <dbReference type="Proteomes" id="UP001054857"/>
    </source>
</evidence>
<evidence type="ECO:0000259" key="3">
    <source>
        <dbReference type="PROSITE" id="PS51720"/>
    </source>
</evidence>
<dbReference type="Proteomes" id="UP001054857">
    <property type="component" value="Unassembled WGS sequence"/>
</dbReference>
<feature type="region of interest" description="Disordered" evidence="2">
    <location>
        <begin position="1"/>
        <end position="251"/>
    </location>
</feature>
<feature type="compositionally biased region" description="Gly residues" evidence="2">
    <location>
        <begin position="196"/>
        <end position="206"/>
    </location>
</feature>
<dbReference type="InterPro" id="IPR006703">
    <property type="entry name" value="G_AIG1"/>
</dbReference>
<feature type="compositionally biased region" description="Low complexity" evidence="2">
    <location>
        <begin position="314"/>
        <end position="324"/>
    </location>
</feature>
<keyword evidence="1" id="KW-0547">Nucleotide-binding</keyword>
<dbReference type="GO" id="GO:0005525">
    <property type="term" value="F:GTP binding"/>
    <property type="evidence" value="ECO:0007669"/>
    <property type="project" value="InterPro"/>
</dbReference>
<proteinExistence type="predicted"/>
<feature type="compositionally biased region" description="Acidic residues" evidence="2">
    <location>
        <begin position="9"/>
        <end position="46"/>
    </location>
</feature>
<feature type="region of interest" description="Disordered" evidence="2">
    <location>
        <begin position="284"/>
        <end position="324"/>
    </location>
</feature>
<protein>
    <recommendedName>
        <fullName evidence="3">AIG1-type G domain-containing protein</fullName>
    </recommendedName>
</protein>
<dbReference type="SUPFAM" id="SSF52540">
    <property type="entry name" value="P-loop containing nucleoside triphosphate hydrolases"/>
    <property type="match status" value="1"/>
</dbReference>
<feature type="compositionally biased region" description="Low complexity" evidence="2">
    <location>
        <begin position="146"/>
        <end position="162"/>
    </location>
</feature>
<dbReference type="InterPro" id="IPR006073">
    <property type="entry name" value="GTP-bd"/>
</dbReference>
<sequence>MSTKSREPLEDDGVIEDNSEEFEDEEVDEGEYDEEDEGEQDEEEEQASTSAQRPAPAMAAPSAPKAMPSLPERPKGGLPALPPRAKPSTPAAAAAPAAPAAPQPQPQPPAATPAAAGAMPKLPPRPGMGAGPSGLGGAGLLPPKPAAAAPPAAAAAAPKPAAAAPPAPPPSVTAAAAAPPPAPQAPAPAASVPAGLGLGLRGGLGGAAKPTLPPRPAAAAAAAGGSGASAAAPAAAATRPAATAPAPTPAAAPAAAAAPVAAPAPAPASKAPAAAPAAAAAAAPGARPGGLAGGLPPRPAGLGPAAPAPPAPIPAAAARPTPAAVQPPAPAAAVQPVVVQAPPPAAVNEVVDPTEERRVQKVQRTAHEIRVRLIRAAARLGLTARSDQVAQFLQAIERSERMLGAQHYKGSRRVDLIAAAERDARAADAREAPGGAIGGLRVKIMVVGMTGTGKSELINSLLDRPSAARTNPFREATRRVRVHRGTHNGIPLTLIDTPGLHAAASRTADNKALLRGIRAAYKWHKPDYVFYVDRLDVTRPGFGELGLLGLITEALGPAVWRNTMAILTHAHAARAAFGAQYDINSRQRRNILSQLLRQAAGDQQTRNPMFLADCHPACPTNPLGQPVIMDGPTAVPWKQQLLVQLVGYKSYNMATAAFKDLARAKAGKGGPGAGAAGAGPGGKGGQQDLFRQLMRSRLPPLTFFIEQLTEGVLKPEGLATMESVAGLGEEVTEDEEAESFHHAYYSHMYDLALSGDPWAQREYAAMLRAYDKSRKTFHESYEDADLDQMVEYGLESYVVDPIDFGPTFDPEDLYSHRHAYAEAGDSGVHVIPSQDYYGPEHDDPLNGIVLQYEAQPFARAGWGGIPFDLTLCVEKDKTSACLQGESHVALFHSVPPFGPRHVTQLTGSWEMIRPNIKDVMYQLEVDTFKDGLFGRTDHAGCGLMVARLGEGGDPRKGPMAVGVRLQDTVRLGAFKVEACASKVAVQGPTGGKDEGWGARAFVHYDWLPGVGMAFDFIQQRTPEEGGKRLRGYGANFTYDWEMLGAAFGAEVDYVSASDSLFLSVNAFSGNDYRLAWLLLIPAVNYAKETVAGWWARLRGVAGGEGEEGEGEEGGEEAEEEEGDEEAEMMMAAEADM</sequence>
<evidence type="ECO:0000256" key="1">
    <source>
        <dbReference type="ARBA" id="ARBA00022741"/>
    </source>
</evidence>
<accession>A0AAD3DQN3</accession>
<feature type="compositionally biased region" description="Pro residues" evidence="2">
    <location>
        <begin position="99"/>
        <end position="111"/>
    </location>
</feature>
<feature type="compositionally biased region" description="Low complexity" evidence="2">
    <location>
        <begin position="86"/>
        <end position="98"/>
    </location>
</feature>
<dbReference type="AlphaFoldDB" id="A0AAD3DQN3"/>
<feature type="region of interest" description="Disordered" evidence="2">
    <location>
        <begin position="1102"/>
        <end position="1136"/>
    </location>
</feature>
<dbReference type="EMBL" id="BMAR01000013">
    <property type="protein sequence ID" value="GFR46255.1"/>
    <property type="molecule type" value="Genomic_DNA"/>
</dbReference>
<name>A0AAD3DQN3_9CHLO</name>
<comment type="caution">
    <text evidence="4">The sequence shown here is derived from an EMBL/GenBank/DDBJ whole genome shotgun (WGS) entry which is preliminary data.</text>
</comment>
<dbReference type="Gene3D" id="3.40.50.300">
    <property type="entry name" value="P-loop containing nucleotide triphosphate hydrolases"/>
    <property type="match status" value="1"/>
</dbReference>
<feature type="compositionally biased region" description="Gly residues" evidence="2">
    <location>
        <begin position="128"/>
        <end position="139"/>
    </location>
</feature>
<feature type="domain" description="AIG1-type G" evidence="3">
    <location>
        <begin position="439"/>
        <end position="667"/>
    </location>
</feature>
<dbReference type="PROSITE" id="PS51720">
    <property type="entry name" value="G_AIG1"/>
    <property type="match status" value="1"/>
</dbReference>